<proteinExistence type="predicted"/>
<feature type="region of interest" description="Disordered" evidence="1">
    <location>
        <begin position="34"/>
        <end position="70"/>
    </location>
</feature>
<feature type="compositionally biased region" description="Basic and acidic residues" evidence="1">
    <location>
        <begin position="8"/>
        <end position="20"/>
    </location>
</feature>
<evidence type="ECO:0000313" key="3">
    <source>
        <dbReference type="Proteomes" id="UP001141806"/>
    </source>
</evidence>
<feature type="region of interest" description="Disordered" evidence="1">
    <location>
        <begin position="1"/>
        <end position="20"/>
    </location>
</feature>
<dbReference type="Proteomes" id="UP001141806">
    <property type="component" value="Unassembled WGS sequence"/>
</dbReference>
<reference evidence="2" key="1">
    <citation type="journal article" date="2023" name="Plant J.">
        <title>The genome of the king protea, Protea cynaroides.</title>
        <authorList>
            <person name="Chang J."/>
            <person name="Duong T.A."/>
            <person name="Schoeman C."/>
            <person name="Ma X."/>
            <person name="Roodt D."/>
            <person name="Barker N."/>
            <person name="Li Z."/>
            <person name="Van de Peer Y."/>
            <person name="Mizrachi E."/>
        </authorList>
    </citation>
    <scope>NUCLEOTIDE SEQUENCE</scope>
    <source>
        <tissue evidence="2">Young leaves</tissue>
    </source>
</reference>
<evidence type="ECO:0000313" key="2">
    <source>
        <dbReference type="EMBL" id="KAJ4967226.1"/>
    </source>
</evidence>
<dbReference type="EMBL" id="JAMYWD010000007">
    <property type="protein sequence ID" value="KAJ4967226.1"/>
    <property type="molecule type" value="Genomic_DNA"/>
</dbReference>
<organism evidence="2 3">
    <name type="scientific">Protea cynaroides</name>
    <dbReference type="NCBI Taxonomy" id="273540"/>
    <lineage>
        <taxon>Eukaryota</taxon>
        <taxon>Viridiplantae</taxon>
        <taxon>Streptophyta</taxon>
        <taxon>Embryophyta</taxon>
        <taxon>Tracheophyta</taxon>
        <taxon>Spermatophyta</taxon>
        <taxon>Magnoliopsida</taxon>
        <taxon>Proteales</taxon>
        <taxon>Proteaceae</taxon>
        <taxon>Protea</taxon>
    </lineage>
</organism>
<evidence type="ECO:0000256" key="1">
    <source>
        <dbReference type="SAM" id="MobiDB-lite"/>
    </source>
</evidence>
<name>A0A9Q0KB36_9MAGN</name>
<keyword evidence="3" id="KW-1185">Reference proteome</keyword>
<accession>A0A9Q0KB36</accession>
<sequence length="124" mass="14378">MVKSFHKLRSERGGTTLRREEILERRTEERRGFKRFEQRGFEEEEENGDGDRTSTATARRRQQCDGRSETTRTAAVGTVSIWFFRKPDLKPSLLVFFFSKDPLKFLRGASEVSFDGDGIAAVRR</sequence>
<dbReference type="AlphaFoldDB" id="A0A9Q0KB36"/>
<protein>
    <submittedName>
        <fullName evidence="2">Uncharacterized protein</fullName>
    </submittedName>
</protein>
<gene>
    <name evidence="2" type="ORF">NE237_019075</name>
</gene>
<comment type="caution">
    <text evidence="2">The sequence shown here is derived from an EMBL/GenBank/DDBJ whole genome shotgun (WGS) entry which is preliminary data.</text>
</comment>